<protein>
    <submittedName>
        <fullName evidence="2">HET-domain-containing protein</fullName>
    </submittedName>
</protein>
<organism evidence="2 3">
    <name type="scientific">Lepidopterella palustris CBS 459.81</name>
    <dbReference type="NCBI Taxonomy" id="1314670"/>
    <lineage>
        <taxon>Eukaryota</taxon>
        <taxon>Fungi</taxon>
        <taxon>Dikarya</taxon>
        <taxon>Ascomycota</taxon>
        <taxon>Pezizomycotina</taxon>
        <taxon>Dothideomycetes</taxon>
        <taxon>Pleosporomycetidae</taxon>
        <taxon>Mytilinidiales</taxon>
        <taxon>Argynnaceae</taxon>
        <taxon>Lepidopterella</taxon>
    </lineage>
</organism>
<dbReference type="InterPro" id="IPR052895">
    <property type="entry name" value="HetReg/Transcr_Mod"/>
</dbReference>
<accession>A0A8E2EFJ6</accession>
<evidence type="ECO:0000313" key="3">
    <source>
        <dbReference type="Proteomes" id="UP000250266"/>
    </source>
</evidence>
<dbReference type="Proteomes" id="UP000250266">
    <property type="component" value="Unassembled WGS sequence"/>
</dbReference>
<name>A0A8E2EFJ6_9PEZI</name>
<evidence type="ECO:0000313" key="2">
    <source>
        <dbReference type="EMBL" id="OCK82928.1"/>
    </source>
</evidence>
<evidence type="ECO:0000259" key="1">
    <source>
        <dbReference type="Pfam" id="PF06985"/>
    </source>
</evidence>
<gene>
    <name evidence="2" type="ORF">K432DRAFT_348064</name>
</gene>
<dbReference type="EMBL" id="KV744874">
    <property type="protein sequence ID" value="OCK82928.1"/>
    <property type="molecule type" value="Genomic_DNA"/>
</dbReference>
<dbReference type="AlphaFoldDB" id="A0A8E2EFJ6"/>
<feature type="domain" description="Heterokaryon incompatibility" evidence="1">
    <location>
        <begin position="56"/>
        <end position="227"/>
    </location>
</feature>
<dbReference type="InterPro" id="IPR010730">
    <property type="entry name" value="HET"/>
</dbReference>
<proteinExistence type="predicted"/>
<sequence length="641" mass="72777">MNNRNSFRYSPLDTEKRQIRLLHLIPRLPAVSGGHETIDQRSWTSEIVSLNDCPEYNSLSYTWGDPSLTRQILIDGAEIQVTESLHVALQHLQKEHEPRTLWVDALCINQSDTDEKRDQVLQMKSIYEKAKCVLVWLGPAAEGSNQVIDCLERIGRKAEDLGLTGMPRKQLIEVSKNPDDMSNRIITTKLNRLYESIDGWFYDQFPVEPYQAFVTRGWWSRFWVVQELSVAQEVVFWCGKREITYSHLEDAATTLWSYCWAALERTQYLDNLLDVDRGRAYAVAKAVQLNSAMDVMLSFRKNYKQTKSEKNPTRTLLSLLKSTVILDDKSVRLKASDERDKVYALLGLATDKDKLKVVVNYDRDYTASDVYTDAARAMLKCGDLEILAFGGNVNVTDEFPSWACDWSPSVRRPFGDSIHIDQPFHASGSSIFELSFTNQGKILSIKGIRVCQVAEVGIGISPAESADLDSNAIDWMVVDRFLSEADKLYHDESAEAKARILIGDYEIYGLDKLKDGVPLPAYRRATGSCLKGYQEMRNWLRLSREMDVIQEEAKEAGTYWSALRPSLGRKAFRSEEGYVGLGPSQLIVGDIVCIFFGADLPFVLRPLKEGKYRLVGEAYVHKVMDGELMGENPRSEVFEIC</sequence>
<dbReference type="PANTHER" id="PTHR24148">
    <property type="entry name" value="ANKYRIN REPEAT DOMAIN-CONTAINING PROTEIN 39 HOMOLOG-RELATED"/>
    <property type="match status" value="1"/>
</dbReference>
<reference evidence="2 3" key="1">
    <citation type="journal article" date="2016" name="Nat. Commun.">
        <title>Ectomycorrhizal ecology is imprinted in the genome of the dominant symbiotic fungus Cenococcum geophilum.</title>
        <authorList>
            <consortium name="DOE Joint Genome Institute"/>
            <person name="Peter M."/>
            <person name="Kohler A."/>
            <person name="Ohm R.A."/>
            <person name="Kuo A."/>
            <person name="Krutzmann J."/>
            <person name="Morin E."/>
            <person name="Arend M."/>
            <person name="Barry K.W."/>
            <person name="Binder M."/>
            <person name="Choi C."/>
            <person name="Clum A."/>
            <person name="Copeland A."/>
            <person name="Grisel N."/>
            <person name="Haridas S."/>
            <person name="Kipfer T."/>
            <person name="LaButti K."/>
            <person name="Lindquist E."/>
            <person name="Lipzen A."/>
            <person name="Maire R."/>
            <person name="Meier B."/>
            <person name="Mihaltcheva S."/>
            <person name="Molinier V."/>
            <person name="Murat C."/>
            <person name="Poggeler S."/>
            <person name="Quandt C.A."/>
            <person name="Sperisen C."/>
            <person name="Tritt A."/>
            <person name="Tisserant E."/>
            <person name="Crous P.W."/>
            <person name="Henrissat B."/>
            <person name="Nehls U."/>
            <person name="Egli S."/>
            <person name="Spatafora J.W."/>
            <person name="Grigoriev I.V."/>
            <person name="Martin F.M."/>
        </authorList>
    </citation>
    <scope>NUCLEOTIDE SEQUENCE [LARGE SCALE GENOMIC DNA]</scope>
    <source>
        <strain evidence="2 3">CBS 459.81</strain>
    </source>
</reference>
<dbReference type="Pfam" id="PF26639">
    <property type="entry name" value="Het-6_barrel"/>
    <property type="match status" value="1"/>
</dbReference>
<dbReference type="PANTHER" id="PTHR24148:SF64">
    <property type="entry name" value="HETEROKARYON INCOMPATIBILITY DOMAIN-CONTAINING PROTEIN"/>
    <property type="match status" value="1"/>
</dbReference>
<dbReference type="Pfam" id="PF06985">
    <property type="entry name" value="HET"/>
    <property type="match status" value="1"/>
</dbReference>
<keyword evidence="3" id="KW-1185">Reference proteome</keyword>
<dbReference type="OrthoDB" id="2157530at2759"/>